<dbReference type="AlphaFoldDB" id="A0A165ZJV1"/>
<evidence type="ECO:0000313" key="3">
    <source>
        <dbReference type="Proteomes" id="UP000076532"/>
    </source>
</evidence>
<name>A0A165ZJV1_9AGAM</name>
<dbReference type="Proteomes" id="UP000076532">
    <property type="component" value="Unassembled WGS sequence"/>
</dbReference>
<gene>
    <name evidence="2" type="ORF">FIBSPDRAFT_1051169</name>
</gene>
<feature type="signal peptide" evidence="1">
    <location>
        <begin position="1"/>
        <end position="17"/>
    </location>
</feature>
<reference evidence="2 3" key="1">
    <citation type="journal article" date="2016" name="Mol. Biol. Evol.">
        <title>Comparative Genomics of Early-Diverging Mushroom-Forming Fungi Provides Insights into the Origins of Lignocellulose Decay Capabilities.</title>
        <authorList>
            <person name="Nagy L.G."/>
            <person name="Riley R."/>
            <person name="Tritt A."/>
            <person name="Adam C."/>
            <person name="Daum C."/>
            <person name="Floudas D."/>
            <person name="Sun H."/>
            <person name="Yadav J.S."/>
            <person name="Pangilinan J."/>
            <person name="Larsson K.H."/>
            <person name="Matsuura K."/>
            <person name="Barry K."/>
            <person name="Labutti K."/>
            <person name="Kuo R."/>
            <person name="Ohm R.A."/>
            <person name="Bhattacharya S.S."/>
            <person name="Shirouzu T."/>
            <person name="Yoshinaga Y."/>
            <person name="Martin F.M."/>
            <person name="Grigoriev I.V."/>
            <person name="Hibbett D.S."/>
        </authorList>
    </citation>
    <scope>NUCLEOTIDE SEQUENCE [LARGE SCALE GENOMIC DNA]</scope>
    <source>
        <strain evidence="2 3">CBS 109695</strain>
    </source>
</reference>
<feature type="chain" id="PRO_5007870055" evidence="1">
    <location>
        <begin position="18"/>
        <end position="237"/>
    </location>
</feature>
<keyword evidence="3" id="KW-1185">Reference proteome</keyword>
<dbReference type="OrthoDB" id="3238152at2759"/>
<proteinExistence type="predicted"/>
<evidence type="ECO:0000256" key="1">
    <source>
        <dbReference type="SAM" id="SignalP"/>
    </source>
</evidence>
<dbReference type="EMBL" id="KV417675">
    <property type="protein sequence ID" value="KZP10667.1"/>
    <property type="molecule type" value="Genomic_DNA"/>
</dbReference>
<keyword evidence="1" id="KW-0732">Signal</keyword>
<organism evidence="2 3">
    <name type="scientific">Athelia psychrophila</name>
    <dbReference type="NCBI Taxonomy" id="1759441"/>
    <lineage>
        <taxon>Eukaryota</taxon>
        <taxon>Fungi</taxon>
        <taxon>Dikarya</taxon>
        <taxon>Basidiomycota</taxon>
        <taxon>Agaricomycotina</taxon>
        <taxon>Agaricomycetes</taxon>
        <taxon>Agaricomycetidae</taxon>
        <taxon>Atheliales</taxon>
        <taxon>Atheliaceae</taxon>
        <taxon>Athelia</taxon>
    </lineage>
</organism>
<accession>A0A165ZJV1</accession>
<protein>
    <submittedName>
        <fullName evidence="2">Uncharacterized protein</fullName>
    </submittedName>
</protein>
<sequence length="237" mass="24729">MLASVFILATIASTAVASIQAPSLVYINALPPSGGSGDYEFHLTNTKDWKSLPSDIGSFGFNNDGDRVGWRLKGDNSSALVFNLASGVASNIAEVSYNYTENDISMDFAISGSVSTTFRGSSGSKKRSAWSGSYGNTTLPFNSTVTVDNIECKGDLTFTVVVTTGSSPDKTYTGVNHVNLPITTLPANVTITNAEHSGASLTLYYYDNHPLAITTGGGSSAPSYGAVITGAVQFCSD</sequence>
<evidence type="ECO:0000313" key="2">
    <source>
        <dbReference type="EMBL" id="KZP10667.1"/>
    </source>
</evidence>